<evidence type="ECO:0000313" key="2">
    <source>
        <dbReference type="EMBL" id="JAI08322.1"/>
    </source>
</evidence>
<reference evidence="2" key="1">
    <citation type="submission" date="2014-11" db="EMBL/GenBank/DDBJ databases">
        <authorList>
            <person name="Amaro Gonzalez C."/>
        </authorList>
    </citation>
    <scope>NUCLEOTIDE SEQUENCE</scope>
</reference>
<sequence length="105" mass="11799">MVCSSAYHKKACLLQHYSIAQYDCFFCNSVNTLVTALSVFFPCLMALSRHCSFLGSSFSLFNSFSNFCISFFSIVVRSSIEKLFLKLLHFSACSLALLSFVLSIF</sequence>
<feature type="transmembrane region" description="Helical" evidence="1">
    <location>
        <begin position="53"/>
        <end position="76"/>
    </location>
</feature>
<protein>
    <submittedName>
        <fullName evidence="2">Uncharacterized protein</fullName>
    </submittedName>
</protein>
<proteinExistence type="predicted"/>
<feature type="transmembrane region" description="Helical" evidence="1">
    <location>
        <begin position="83"/>
        <end position="104"/>
    </location>
</feature>
<name>A0A0E9Y0X8_ANGAN</name>
<keyword evidence="1" id="KW-0472">Membrane</keyword>
<keyword evidence="1" id="KW-1133">Transmembrane helix</keyword>
<reference evidence="2" key="2">
    <citation type="journal article" date="2015" name="Fish Shellfish Immunol.">
        <title>Early steps in the European eel (Anguilla anguilla)-Vibrio vulnificus interaction in the gills: Role of the RtxA13 toxin.</title>
        <authorList>
            <person name="Callol A."/>
            <person name="Pajuelo D."/>
            <person name="Ebbesson L."/>
            <person name="Teles M."/>
            <person name="MacKenzie S."/>
            <person name="Amaro C."/>
        </authorList>
    </citation>
    <scope>NUCLEOTIDE SEQUENCE</scope>
</reference>
<feature type="transmembrane region" description="Helical" evidence="1">
    <location>
        <begin position="25"/>
        <end position="47"/>
    </location>
</feature>
<evidence type="ECO:0000256" key="1">
    <source>
        <dbReference type="SAM" id="Phobius"/>
    </source>
</evidence>
<dbReference type="EMBL" id="GBXM01000256">
    <property type="protein sequence ID" value="JAI08322.1"/>
    <property type="molecule type" value="Transcribed_RNA"/>
</dbReference>
<accession>A0A0E9Y0X8</accession>
<organism evidence="2">
    <name type="scientific">Anguilla anguilla</name>
    <name type="common">European freshwater eel</name>
    <name type="synonym">Muraena anguilla</name>
    <dbReference type="NCBI Taxonomy" id="7936"/>
    <lineage>
        <taxon>Eukaryota</taxon>
        <taxon>Metazoa</taxon>
        <taxon>Chordata</taxon>
        <taxon>Craniata</taxon>
        <taxon>Vertebrata</taxon>
        <taxon>Euteleostomi</taxon>
        <taxon>Actinopterygii</taxon>
        <taxon>Neopterygii</taxon>
        <taxon>Teleostei</taxon>
        <taxon>Anguilliformes</taxon>
        <taxon>Anguillidae</taxon>
        <taxon>Anguilla</taxon>
    </lineage>
</organism>
<keyword evidence="1" id="KW-0812">Transmembrane</keyword>
<dbReference type="AlphaFoldDB" id="A0A0E9Y0X8"/>